<protein>
    <submittedName>
        <fullName evidence="3">DNA2/NAM7 helicase-like C-terminal domain-containing protein</fullName>
    </submittedName>
</protein>
<dbReference type="InterPro" id="IPR041679">
    <property type="entry name" value="DNA2/NAM7-like_C"/>
</dbReference>
<evidence type="ECO:0000313" key="3">
    <source>
        <dbReference type="WBParaSite" id="nRc.2.0.1.t48024-RA"/>
    </source>
</evidence>
<dbReference type="SUPFAM" id="SSF52540">
    <property type="entry name" value="P-loop containing nucleoside triphosphate hydrolases"/>
    <property type="match status" value="1"/>
</dbReference>
<dbReference type="Pfam" id="PF13087">
    <property type="entry name" value="AAA_12"/>
    <property type="match status" value="1"/>
</dbReference>
<dbReference type="InterPro" id="IPR027417">
    <property type="entry name" value="P-loop_NTPase"/>
</dbReference>
<accession>A0A915LAC6</accession>
<keyword evidence="2" id="KW-1185">Reference proteome</keyword>
<sequence length="76" mass="8415">VTLLGDPCQLGSCVTSKEAERKGFSHTLFEQLFNMKMPYKLLNQQYQMHPTIGSIVSSLTYENGTTTLNALSESAN</sequence>
<dbReference type="PANTHER" id="PTHR10887">
    <property type="entry name" value="DNA2/NAM7 HELICASE FAMILY"/>
    <property type="match status" value="1"/>
</dbReference>
<reference evidence="3" key="1">
    <citation type="submission" date="2022-11" db="UniProtKB">
        <authorList>
            <consortium name="WormBaseParasite"/>
        </authorList>
    </citation>
    <scope>IDENTIFICATION</scope>
</reference>
<dbReference type="Gene3D" id="3.40.50.300">
    <property type="entry name" value="P-loop containing nucleotide triphosphate hydrolases"/>
    <property type="match status" value="1"/>
</dbReference>
<proteinExistence type="predicted"/>
<name>A0A915LAC6_ROMCU</name>
<dbReference type="PANTHER" id="PTHR10887:SF495">
    <property type="entry name" value="HELICASE SENATAXIN ISOFORM X1-RELATED"/>
    <property type="match status" value="1"/>
</dbReference>
<dbReference type="Proteomes" id="UP000887565">
    <property type="component" value="Unplaced"/>
</dbReference>
<evidence type="ECO:0000313" key="2">
    <source>
        <dbReference type="Proteomes" id="UP000887565"/>
    </source>
</evidence>
<dbReference type="InterPro" id="IPR045055">
    <property type="entry name" value="DNA2/NAM7-like"/>
</dbReference>
<evidence type="ECO:0000259" key="1">
    <source>
        <dbReference type="Pfam" id="PF13087"/>
    </source>
</evidence>
<organism evidence="2 3">
    <name type="scientific">Romanomermis culicivorax</name>
    <name type="common">Nematode worm</name>
    <dbReference type="NCBI Taxonomy" id="13658"/>
    <lineage>
        <taxon>Eukaryota</taxon>
        <taxon>Metazoa</taxon>
        <taxon>Ecdysozoa</taxon>
        <taxon>Nematoda</taxon>
        <taxon>Enoplea</taxon>
        <taxon>Dorylaimia</taxon>
        <taxon>Mermithida</taxon>
        <taxon>Mermithoidea</taxon>
        <taxon>Mermithidae</taxon>
        <taxon>Romanomermis</taxon>
    </lineage>
</organism>
<dbReference type="WBParaSite" id="nRc.2.0.1.t48024-RA">
    <property type="protein sequence ID" value="nRc.2.0.1.t48024-RA"/>
    <property type="gene ID" value="nRc.2.0.1.g48024"/>
</dbReference>
<feature type="domain" description="DNA2/NAM7 helicase-like C-terminal" evidence="1">
    <location>
        <begin position="25"/>
        <end position="64"/>
    </location>
</feature>
<dbReference type="AlphaFoldDB" id="A0A915LAC6"/>